<dbReference type="EMBL" id="CAJNNW010031771">
    <property type="protein sequence ID" value="CAE8708986.1"/>
    <property type="molecule type" value="Genomic_DNA"/>
</dbReference>
<feature type="compositionally biased region" description="Low complexity" evidence="1">
    <location>
        <begin position="45"/>
        <end position="62"/>
    </location>
</feature>
<dbReference type="Proteomes" id="UP000626109">
    <property type="component" value="Unassembled WGS sequence"/>
</dbReference>
<feature type="region of interest" description="Disordered" evidence="1">
    <location>
        <begin position="26"/>
        <end position="62"/>
    </location>
</feature>
<protein>
    <submittedName>
        <fullName evidence="2">Uncharacterized protein</fullName>
    </submittedName>
</protein>
<evidence type="ECO:0000313" key="2">
    <source>
        <dbReference type="EMBL" id="CAE8708986.1"/>
    </source>
</evidence>
<proteinExistence type="predicted"/>
<reference evidence="2" key="1">
    <citation type="submission" date="2021-02" db="EMBL/GenBank/DDBJ databases">
        <authorList>
            <person name="Dougan E. K."/>
            <person name="Rhodes N."/>
            <person name="Thang M."/>
            <person name="Chan C."/>
        </authorList>
    </citation>
    <scope>NUCLEOTIDE SEQUENCE</scope>
</reference>
<evidence type="ECO:0000256" key="1">
    <source>
        <dbReference type="SAM" id="MobiDB-lite"/>
    </source>
</evidence>
<evidence type="ECO:0000313" key="3">
    <source>
        <dbReference type="Proteomes" id="UP000626109"/>
    </source>
</evidence>
<gene>
    <name evidence="2" type="ORF">PGLA2088_LOCUS35210</name>
</gene>
<name>A0A813KTE2_POLGL</name>
<feature type="non-terminal residue" evidence="2">
    <location>
        <position position="1"/>
    </location>
</feature>
<sequence>VAGSTVSASAPFPSSVLSAMAPSALSASAPNFGSKVSASAPAMGSRLSAAPPASSLSLSAPASSSLSRATSLPALADPAARLQQREAKLTRAMKECYEFQNKGSRGKRWDKPLGQTDVTHFHDEFAKSTGGIPLHKFNVERKSGKPGGS</sequence>
<dbReference type="AlphaFoldDB" id="A0A813KTE2"/>
<organism evidence="2 3">
    <name type="scientific">Polarella glacialis</name>
    <name type="common">Dinoflagellate</name>
    <dbReference type="NCBI Taxonomy" id="89957"/>
    <lineage>
        <taxon>Eukaryota</taxon>
        <taxon>Sar</taxon>
        <taxon>Alveolata</taxon>
        <taxon>Dinophyceae</taxon>
        <taxon>Suessiales</taxon>
        <taxon>Suessiaceae</taxon>
        <taxon>Polarella</taxon>
    </lineage>
</organism>
<comment type="caution">
    <text evidence="2">The sequence shown here is derived from an EMBL/GenBank/DDBJ whole genome shotgun (WGS) entry which is preliminary data.</text>
</comment>
<accession>A0A813KTE2</accession>